<protein>
    <submittedName>
        <fullName evidence="3">Prolyl tripeptidyl peptidase</fullName>
        <ecNumber evidence="3">3.4.14.12</ecNumber>
    </submittedName>
</protein>
<gene>
    <name evidence="3" type="ORF">EZS27_010305</name>
</gene>
<dbReference type="Gene3D" id="3.40.50.1820">
    <property type="entry name" value="alpha/beta hydrolase"/>
    <property type="match status" value="1"/>
</dbReference>
<comment type="caution">
    <text evidence="3">The sequence shown here is derived from an EMBL/GenBank/DDBJ whole genome shotgun (WGS) entry which is preliminary data.</text>
</comment>
<dbReference type="Gene3D" id="2.140.10.30">
    <property type="entry name" value="Dipeptidylpeptidase IV, N-terminal domain"/>
    <property type="match status" value="1"/>
</dbReference>
<sequence>MRKLISILLLSFFTVNAMAQELKTPTLDELISSGANYRYVENLYNLQWWNDKCIKADIDNVYTIDPLSGNEEVLFTREQLRKVLDTEQLGRLSNLRTTAFHWQDKWEVLIPLPDKYVIYDFKTNRVIKTLPFTQGAENIDFYPESYHIAYTIGNNLYVDDISVTQEPKDIVCGQSVHRNEFGIHKGTFWSPKGNLLAFYRMDETMVTQYPLVDITARTGEVNYVRYPMAGMTSHQVSIGIYNPISKKIVYLNTGDPTDRYFTNISWSPDERNLYLIEVNRDQNLAKLCRYNAETGEPETILLEETYSKYVEPRHPIAFLPWNDKQFIYQSQQDGFDHLYIYDINGKQVKQLTSGNWLVKEIVGFHTKKKELVIASTELSPLQANLFKVNVQTGKRTLLGADEGVHNGQLSPSGNYLIDRYVSPEVPRSINIIDLKNNNSINLLTAKDPFDNYIKPNIKTGLIKAADGITDLYYRLITPPNFDPNKKYPVIVYVYGGPHAQMVTNSWQYGARPWDIYMANKGYIMFTLDNRGSDNRGLEFENCTFRHLGVEECKDQIKGVEFLKSLPFVDDTRMGIHGWSYGGHMTTALMLRYPDVFKAGIAGGPVIDWKYYEVMYGERYMDTPQTNPEGYEESNLNNIAGNLKGNLLIIHDDHDDTCVPQHSLSFLKACVDAGTYPDLFIYPGHKHNVAGKDRIHLYEKITKYITDNLAY</sequence>
<feature type="domain" description="Dipeptidylpeptidase IV N-terminal" evidence="2">
    <location>
        <begin position="112"/>
        <end position="426"/>
    </location>
</feature>
<proteinExistence type="predicted"/>
<reference evidence="3" key="1">
    <citation type="submission" date="2019-03" db="EMBL/GenBank/DDBJ databases">
        <title>Single cell metagenomics reveals metabolic interactions within the superorganism composed of flagellate Streblomastix strix and complex community of Bacteroidetes bacteria on its surface.</title>
        <authorList>
            <person name="Treitli S.C."/>
            <person name="Kolisko M."/>
            <person name="Husnik F."/>
            <person name="Keeling P."/>
            <person name="Hampl V."/>
        </authorList>
    </citation>
    <scope>NUCLEOTIDE SEQUENCE</scope>
    <source>
        <strain evidence="3">STM</strain>
    </source>
</reference>
<organism evidence="3">
    <name type="scientific">termite gut metagenome</name>
    <dbReference type="NCBI Taxonomy" id="433724"/>
    <lineage>
        <taxon>unclassified sequences</taxon>
        <taxon>metagenomes</taxon>
        <taxon>organismal metagenomes</taxon>
    </lineage>
</organism>
<dbReference type="Pfam" id="PF00930">
    <property type="entry name" value="DPPIV_N"/>
    <property type="match status" value="1"/>
</dbReference>
<dbReference type="GO" id="GO:0008236">
    <property type="term" value="F:serine-type peptidase activity"/>
    <property type="evidence" value="ECO:0007669"/>
    <property type="project" value="InterPro"/>
</dbReference>
<accession>A0A5J4S985</accession>
<dbReference type="GO" id="GO:0006508">
    <property type="term" value="P:proteolysis"/>
    <property type="evidence" value="ECO:0007669"/>
    <property type="project" value="InterPro"/>
</dbReference>
<name>A0A5J4S985_9ZZZZ</name>
<keyword evidence="3" id="KW-0378">Hydrolase</keyword>
<dbReference type="EMBL" id="SNRY01000357">
    <property type="protein sequence ID" value="KAA6341920.1"/>
    <property type="molecule type" value="Genomic_DNA"/>
</dbReference>
<evidence type="ECO:0000313" key="3">
    <source>
        <dbReference type="EMBL" id="KAA6341920.1"/>
    </source>
</evidence>
<dbReference type="AlphaFoldDB" id="A0A5J4S985"/>
<feature type="domain" description="Peptidase S9 prolyl oligopeptidase catalytic" evidence="1">
    <location>
        <begin position="515"/>
        <end position="708"/>
    </location>
</feature>
<dbReference type="SUPFAM" id="SSF82171">
    <property type="entry name" value="DPP6 N-terminal domain-like"/>
    <property type="match status" value="1"/>
</dbReference>
<evidence type="ECO:0000259" key="1">
    <source>
        <dbReference type="Pfam" id="PF00326"/>
    </source>
</evidence>
<dbReference type="EC" id="3.4.14.12" evidence="3"/>
<dbReference type="InterPro" id="IPR002469">
    <property type="entry name" value="Peptidase_S9B_N"/>
</dbReference>
<dbReference type="InterPro" id="IPR050278">
    <property type="entry name" value="Serine_Prot_S9B/DPPIV"/>
</dbReference>
<dbReference type="InterPro" id="IPR029058">
    <property type="entry name" value="AB_hydrolase_fold"/>
</dbReference>
<dbReference type="GO" id="GO:0008239">
    <property type="term" value="F:dipeptidyl-peptidase activity"/>
    <property type="evidence" value="ECO:0007669"/>
    <property type="project" value="TreeGrafter"/>
</dbReference>
<dbReference type="PANTHER" id="PTHR11731:SF193">
    <property type="entry name" value="DIPEPTIDYL PEPTIDASE 9"/>
    <property type="match status" value="1"/>
</dbReference>
<dbReference type="SUPFAM" id="SSF53474">
    <property type="entry name" value="alpha/beta-Hydrolases"/>
    <property type="match status" value="1"/>
</dbReference>
<dbReference type="Pfam" id="PF00326">
    <property type="entry name" value="Peptidase_S9"/>
    <property type="match status" value="1"/>
</dbReference>
<dbReference type="PANTHER" id="PTHR11731">
    <property type="entry name" value="PROTEASE FAMILY S9B,C DIPEPTIDYL-PEPTIDASE IV-RELATED"/>
    <property type="match status" value="1"/>
</dbReference>
<dbReference type="InterPro" id="IPR001375">
    <property type="entry name" value="Peptidase_S9_cat"/>
</dbReference>
<evidence type="ECO:0000259" key="2">
    <source>
        <dbReference type="Pfam" id="PF00930"/>
    </source>
</evidence>